<protein>
    <submittedName>
        <fullName evidence="1">Uncharacterized protein</fullName>
    </submittedName>
</protein>
<comment type="caution">
    <text evidence="1">The sequence shown here is derived from an EMBL/GenBank/DDBJ whole genome shotgun (WGS) entry which is preliminary data.</text>
</comment>
<gene>
    <name evidence="1" type="ORF">KIN20_006685</name>
</gene>
<organism evidence="1 2">
    <name type="scientific">Parelaphostrongylus tenuis</name>
    <name type="common">Meningeal worm</name>
    <dbReference type="NCBI Taxonomy" id="148309"/>
    <lineage>
        <taxon>Eukaryota</taxon>
        <taxon>Metazoa</taxon>
        <taxon>Ecdysozoa</taxon>
        <taxon>Nematoda</taxon>
        <taxon>Chromadorea</taxon>
        <taxon>Rhabditida</taxon>
        <taxon>Rhabditina</taxon>
        <taxon>Rhabditomorpha</taxon>
        <taxon>Strongyloidea</taxon>
        <taxon>Metastrongylidae</taxon>
        <taxon>Parelaphostrongylus</taxon>
    </lineage>
</organism>
<accession>A0AAD5QL87</accession>
<proteinExistence type="predicted"/>
<dbReference type="AlphaFoldDB" id="A0AAD5QL87"/>
<reference evidence="1" key="1">
    <citation type="submission" date="2021-06" db="EMBL/GenBank/DDBJ databases">
        <title>Parelaphostrongylus tenuis whole genome reference sequence.</title>
        <authorList>
            <person name="Garwood T.J."/>
            <person name="Larsen P.A."/>
            <person name="Fountain-Jones N.M."/>
            <person name="Garbe J.R."/>
            <person name="Macchietto M.G."/>
            <person name="Kania S.A."/>
            <person name="Gerhold R.W."/>
            <person name="Richards J.E."/>
            <person name="Wolf T.M."/>
        </authorList>
    </citation>
    <scope>NUCLEOTIDE SEQUENCE</scope>
    <source>
        <strain evidence="1">MNPRO001-30</strain>
        <tissue evidence="1">Meninges</tissue>
    </source>
</reference>
<dbReference type="EMBL" id="JAHQIW010000944">
    <property type="protein sequence ID" value="KAJ1350801.1"/>
    <property type="molecule type" value="Genomic_DNA"/>
</dbReference>
<name>A0AAD5QL87_PARTN</name>
<dbReference type="Proteomes" id="UP001196413">
    <property type="component" value="Unassembled WGS sequence"/>
</dbReference>
<keyword evidence="2" id="KW-1185">Reference proteome</keyword>
<evidence type="ECO:0000313" key="1">
    <source>
        <dbReference type="EMBL" id="KAJ1350801.1"/>
    </source>
</evidence>
<sequence length="67" mass="7670">MVKISFTIHIRRWQHLVRCRDPSDNQRTGGQRRKLLSCRKTLADSYKLSAVAKSSSASDIEDHLCVV</sequence>
<evidence type="ECO:0000313" key="2">
    <source>
        <dbReference type="Proteomes" id="UP001196413"/>
    </source>
</evidence>